<evidence type="ECO:0000313" key="3">
    <source>
        <dbReference type="Proteomes" id="UP000316270"/>
    </source>
</evidence>
<keyword evidence="3" id="KW-1185">Reference proteome</keyword>
<feature type="region of interest" description="Disordered" evidence="1">
    <location>
        <begin position="122"/>
        <end position="228"/>
    </location>
</feature>
<evidence type="ECO:0000313" key="2">
    <source>
        <dbReference type="EMBL" id="QDS76736.1"/>
    </source>
</evidence>
<gene>
    <name evidence="2" type="ORF">FKW77_001287</name>
</gene>
<sequence length="228" mass="25298">MPSPPHDNRSLTPTAKTGLAITLLAALALLLLLLYLLHTTFPHHSPLTHYRARTALKRQRRDQEALEQKRREAQEMGLRGARDTRPRSYGNYGRFVGGEGGERHVLDNVGRGYAGGGFEDVDLGGGGNGRGDAGRRGVGEGGVWEEDRRRGGQVGEGKGNEMGKLRPLDGNKERNRRSTYDSFKGNEEVRRGREWERERERKGEREMSVNKYLSGGFGHEHGSPGKAV</sequence>
<dbReference type="AlphaFoldDB" id="A0A517LME3"/>
<dbReference type="Proteomes" id="UP000316270">
    <property type="component" value="Chromosome 16"/>
</dbReference>
<accession>A0A517LME3</accession>
<feature type="region of interest" description="Disordered" evidence="1">
    <location>
        <begin position="58"/>
        <end position="95"/>
    </location>
</feature>
<reference evidence="2 3" key="1">
    <citation type="submission" date="2019-07" db="EMBL/GenBank/DDBJ databases">
        <title>Finished genome of Venturia effusa.</title>
        <authorList>
            <person name="Young C.A."/>
            <person name="Cox M.P."/>
            <person name="Ganley A.R.D."/>
            <person name="David W.J."/>
        </authorList>
    </citation>
    <scope>NUCLEOTIDE SEQUENCE [LARGE SCALE GENOMIC DNA]</scope>
    <source>
        <strain evidence="3">albino</strain>
    </source>
</reference>
<organism evidence="2 3">
    <name type="scientific">Venturia effusa</name>
    <dbReference type="NCBI Taxonomy" id="50376"/>
    <lineage>
        <taxon>Eukaryota</taxon>
        <taxon>Fungi</taxon>
        <taxon>Dikarya</taxon>
        <taxon>Ascomycota</taxon>
        <taxon>Pezizomycotina</taxon>
        <taxon>Dothideomycetes</taxon>
        <taxon>Pleosporomycetidae</taxon>
        <taxon>Venturiales</taxon>
        <taxon>Venturiaceae</taxon>
        <taxon>Venturia</taxon>
    </lineage>
</organism>
<protein>
    <submittedName>
        <fullName evidence="2">Uncharacterized protein</fullName>
    </submittedName>
</protein>
<feature type="compositionally biased region" description="Basic and acidic residues" evidence="1">
    <location>
        <begin position="218"/>
        <end position="228"/>
    </location>
</feature>
<evidence type="ECO:0000256" key="1">
    <source>
        <dbReference type="SAM" id="MobiDB-lite"/>
    </source>
</evidence>
<name>A0A517LME3_9PEZI</name>
<proteinExistence type="predicted"/>
<feature type="compositionally biased region" description="Gly residues" evidence="1">
    <location>
        <begin position="122"/>
        <end position="131"/>
    </location>
</feature>
<dbReference type="EMBL" id="CP042200">
    <property type="protein sequence ID" value="QDS76736.1"/>
    <property type="molecule type" value="Genomic_DNA"/>
</dbReference>
<feature type="compositionally biased region" description="Basic and acidic residues" evidence="1">
    <location>
        <begin position="158"/>
        <end position="208"/>
    </location>
</feature>
<feature type="compositionally biased region" description="Basic and acidic residues" evidence="1">
    <location>
        <begin position="61"/>
        <end position="86"/>
    </location>
</feature>